<dbReference type="Proteomes" id="UP000286678">
    <property type="component" value="Unassembled WGS sequence"/>
</dbReference>
<comment type="subcellular location">
    <subcellularLocation>
        <location evidence="1">Cell envelope</location>
    </subcellularLocation>
</comment>
<gene>
    <name evidence="9" type="ORF">CWE21_05300</name>
</gene>
<dbReference type="Pfam" id="PF25917">
    <property type="entry name" value="BSH_RND"/>
    <property type="match status" value="1"/>
</dbReference>
<keyword evidence="6" id="KW-1133">Transmembrane helix</keyword>
<keyword evidence="6" id="KW-0472">Membrane</keyword>
<dbReference type="PANTHER" id="PTHR30469:SF12">
    <property type="entry name" value="MULTIDRUG RESISTANCE PROTEIN MDTA"/>
    <property type="match status" value="1"/>
</dbReference>
<keyword evidence="6" id="KW-0812">Transmembrane</keyword>
<sequence length="415" mass="45943">MISMAFKKRALLPPLIIIVAIALVVLLGMLRPQLPMRSMERPAVLVEIQEAQAEDINLLVSGQGNVMAKHTTSLVTQVSGQVIEIAPNFHNGGYFNKGDMIIKIDPQDYQVALQNAKANLAQAKAALAEESARAKVAKEEWESLQLGEIPALGLREPQVASAVAAVQSAEAAVAKAQRDLDRTVIRAPFAGLLQNKNVDLGQFVNQSNQVAQMMGTEIAEVRVPLSDRDLAYLQLPSKDQESDFPRVRLSSFVAGEKYEWQGRLVRSEGVLDSNSRVIYGVVEIKDPYNREGQTHEEILRFGRFVQLEIEGKYVENVFRVPRYALNTDGNLWLVDEERRLKRQHVEVLRAEENQVIINEGLEAGDKVVLTQLANALPSMKVRLPGDPLPQQMERPKAEQDDTAVAAKDASDEAGE</sequence>
<comment type="similarity">
    <text evidence="2">Belongs to the membrane fusion protein (MFP) (TC 8.A.1) family.</text>
</comment>
<dbReference type="Gene3D" id="1.10.287.470">
    <property type="entry name" value="Helix hairpin bin"/>
    <property type="match status" value="1"/>
</dbReference>
<accession>A0A432XJH4</accession>
<evidence type="ECO:0000256" key="2">
    <source>
        <dbReference type="ARBA" id="ARBA00009477"/>
    </source>
</evidence>
<dbReference type="SUPFAM" id="SSF111369">
    <property type="entry name" value="HlyD-like secretion proteins"/>
    <property type="match status" value="1"/>
</dbReference>
<dbReference type="InterPro" id="IPR058625">
    <property type="entry name" value="MdtA-like_BSH"/>
</dbReference>
<feature type="region of interest" description="Disordered" evidence="5">
    <location>
        <begin position="382"/>
        <end position="415"/>
    </location>
</feature>
<feature type="domain" description="Multidrug resistance protein MdtA-like barrel-sandwich hybrid" evidence="7">
    <location>
        <begin position="73"/>
        <end position="211"/>
    </location>
</feature>
<evidence type="ECO:0000256" key="3">
    <source>
        <dbReference type="ARBA" id="ARBA00022448"/>
    </source>
</evidence>
<dbReference type="EMBL" id="PIPT01000003">
    <property type="protein sequence ID" value="RUO48776.1"/>
    <property type="molecule type" value="Genomic_DNA"/>
</dbReference>
<evidence type="ECO:0000256" key="4">
    <source>
        <dbReference type="SAM" id="Coils"/>
    </source>
</evidence>
<feature type="coiled-coil region" evidence="4">
    <location>
        <begin position="113"/>
        <end position="186"/>
    </location>
</feature>
<dbReference type="GO" id="GO:0015562">
    <property type="term" value="F:efflux transmembrane transporter activity"/>
    <property type="evidence" value="ECO:0007669"/>
    <property type="project" value="TreeGrafter"/>
</dbReference>
<organism evidence="9 10">
    <name type="scientific">Pseudidiomarina aquimaris</name>
    <dbReference type="NCBI Taxonomy" id="641841"/>
    <lineage>
        <taxon>Bacteria</taxon>
        <taxon>Pseudomonadati</taxon>
        <taxon>Pseudomonadota</taxon>
        <taxon>Gammaproteobacteria</taxon>
        <taxon>Alteromonadales</taxon>
        <taxon>Idiomarinaceae</taxon>
        <taxon>Pseudidiomarina</taxon>
    </lineage>
</organism>
<reference evidence="10" key="1">
    <citation type="journal article" date="2018" name="Front. Microbiol.">
        <title>Genome-Based Analysis Reveals the Taxonomy and Diversity of the Family Idiomarinaceae.</title>
        <authorList>
            <person name="Liu Y."/>
            <person name="Lai Q."/>
            <person name="Shao Z."/>
        </authorList>
    </citation>
    <scope>NUCLEOTIDE SEQUENCE [LARGE SCALE GENOMIC DNA]</scope>
    <source>
        <strain evidence="10">SW15</strain>
    </source>
</reference>
<keyword evidence="3" id="KW-0813">Transport</keyword>
<dbReference type="Gene3D" id="2.40.30.170">
    <property type="match status" value="1"/>
</dbReference>
<keyword evidence="4" id="KW-0175">Coiled coil</keyword>
<feature type="domain" description="Multidrug resistance protein MdtA-like C-terminal permuted SH3" evidence="8">
    <location>
        <begin position="321"/>
        <end position="370"/>
    </location>
</feature>
<comment type="caution">
    <text evidence="9">The sequence shown here is derived from an EMBL/GenBank/DDBJ whole genome shotgun (WGS) entry which is preliminary data.</text>
</comment>
<dbReference type="InterPro" id="IPR006143">
    <property type="entry name" value="RND_pump_MFP"/>
</dbReference>
<dbReference type="PANTHER" id="PTHR30469">
    <property type="entry name" value="MULTIDRUG RESISTANCE PROTEIN MDTA"/>
    <property type="match status" value="1"/>
</dbReference>
<evidence type="ECO:0000259" key="7">
    <source>
        <dbReference type="Pfam" id="PF25917"/>
    </source>
</evidence>
<dbReference type="GO" id="GO:1990281">
    <property type="term" value="C:efflux pump complex"/>
    <property type="evidence" value="ECO:0007669"/>
    <property type="project" value="TreeGrafter"/>
</dbReference>
<evidence type="ECO:0000259" key="8">
    <source>
        <dbReference type="Pfam" id="PF25967"/>
    </source>
</evidence>
<dbReference type="Gene3D" id="2.40.420.20">
    <property type="match status" value="1"/>
</dbReference>
<dbReference type="NCBIfam" id="TIGR01730">
    <property type="entry name" value="RND_mfp"/>
    <property type="match status" value="1"/>
</dbReference>
<keyword evidence="10" id="KW-1185">Reference proteome</keyword>
<proteinExistence type="inferred from homology"/>
<evidence type="ECO:0000313" key="9">
    <source>
        <dbReference type="EMBL" id="RUO48776.1"/>
    </source>
</evidence>
<evidence type="ECO:0000313" key="10">
    <source>
        <dbReference type="Proteomes" id="UP000286678"/>
    </source>
</evidence>
<name>A0A432XJH4_9GAMM</name>
<dbReference type="InterPro" id="IPR058627">
    <property type="entry name" value="MdtA-like_C"/>
</dbReference>
<dbReference type="AlphaFoldDB" id="A0A432XJH4"/>
<dbReference type="Pfam" id="PF25967">
    <property type="entry name" value="RND-MFP_C"/>
    <property type="match status" value="1"/>
</dbReference>
<protein>
    <submittedName>
        <fullName evidence="9">Efflux RND transporter periplasmic adaptor subunit</fullName>
    </submittedName>
</protein>
<dbReference type="Gene3D" id="2.40.50.100">
    <property type="match status" value="1"/>
</dbReference>
<evidence type="ECO:0000256" key="1">
    <source>
        <dbReference type="ARBA" id="ARBA00004196"/>
    </source>
</evidence>
<evidence type="ECO:0000256" key="6">
    <source>
        <dbReference type="SAM" id="Phobius"/>
    </source>
</evidence>
<feature type="transmembrane region" description="Helical" evidence="6">
    <location>
        <begin position="12"/>
        <end position="30"/>
    </location>
</feature>
<evidence type="ECO:0000256" key="5">
    <source>
        <dbReference type="SAM" id="MobiDB-lite"/>
    </source>
</evidence>